<comment type="similarity">
    <text evidence="1">Belongs to the UPF0065 (bug) family.</text>
</comment>
<organism evidence="3 4">
    <name type="scientific">Variovorax boronicumulans</name>
    <dbReference type="NCBI Taxonomy" id="436515"/>
    <lineage>
        <taxon>Bacteria</taxon>
        <taxon>Pseudomonadati</taxon>
        <taxon>Pseudomonadota</taxon>
        <taxon>Betaproteobacteria</taxon>
        <taxon>Burkholderiales</taxon>
        <taxon>Comamonadaceae</taxon>
        <taxon>Variovorax</taxon>
    </lineage>
</organism>
<feature type="compositionally biased region" description="Low complexity" evidence="2">
    <location>
        <begin position="60"/>
        <end position="72"/>
    </location>
</feature>
<dbReference type="EMBL" id="CP023284">
    <property type="protein sequence ID" value="ATA53615.1"/>
    <property type="molecule type" value="Genomic_DNA"/>
</dbReference>
<dbReference type="Pfam" id="PF03401">
    <property type="entry name" value="TctC"/>
    <property type="match status" value="1"/>
</dbReference>
<gene>
    <name evidence="3" type="ORF">CKY39_10605</name>
</gene>
<reference evidence="3 4" key="1">
    <citation type="submission" date="2017-09" db="EMBL/GenBank/DDBJ databases">
        <title>The diverse metabolic capabilities of V. boronicumulans make it an excellent choice for continued studies on novel biodegradation.</title>
        <authorList>
            <person name="Sun S."/>
        </authorList>
    </citation>
    <scope>NUCLEOTIDE SEQUENCE [LARGE SCALE GENOMIC DNA]</scope>
    <source>
        <strain evidence="3 4">J1</strain>
    </source>
</reference>
<feature type="compositionally biased region" description="Basic and acidic residues" evidence="2">
    <location>
        <begin position="14"/>
        <end position="34"/>
    </location>
</feature>
<feature type="compositionally biased region" description="Basic and acidic residues" evidence="2">
    <location>
        <begin position="75"/>
        <end position="90"/>
    </location>
</feature>
<evidence type="ECO:0000256" key="2">
    <source>
        <dbReference type="SAM" id="MobiDB-lite"/>
    </source>
</evidence>
<evidence type="ECO:0008006" key="5">
    <source>
        <dbReference type="Google" id="ProtNLM"/>
    </source>
</evidence>
<evidence type="ECO:0000313" key="4">
    <source>
        <dbReference type="Proteomes" id="UP000217154"/>
    </source>
</evidence>
<evidence type="ECO:0000313" key="3">
    <source>
        <dbReference type="EMBL" id="ATA53615.1"/>
    </source>
</evidence>
<sequence>MAGGQQPVRHRVLRRSDRPRQTRAGRDQLRELGRRQHRPSVDGTAAEGDTNLVRAHPLQGRRAGADGCAGRPGRCHRDSAERVDAVHPERQAQGAGGVQPEAQPELPQVPTFEELGYKQLTVISWVGLSAPRKTRPEVVRKVNEAVREAMTRPELQKKLDAEGITPMTMTPDEFTRVVKSDTERWGALTRSLQLKAN</sequence>
<dbReference type="Proteomes" id="UP000217154">
    <property type="component" value="Chromosome"/>
</dbReference>
<dbReference type="InterPro" id="IPR005064">
    <property type="entry name" value="BUG"/>
</dbReference>
<evidence type="ECO:0000256" key="1">
    <source>
        <dbReference type="ARBA" id="ARBA00006987"/>
    </source>
</evidence>
<dbReference type="PANTHER" id="PTHR42928">
    <property type="entry name" value="TRICARBOXYLATE-BINDING PROTEIN"/>
    <property type="match status" value="1"/>
</dbReference>
<feature type="region of interest" description="Disordered" evidence="2">
    <location>
        <begin position="1"/>
        <end position="104"/>
    </location>
</feature>
<dbReference type="Gene3D" id="3.40.190.150">
    <property type="entry name" value="Bordetella uptake gene, domain 1"/>
    <property type="match status" value="1"/>
</dbReference>
<dbReference type="KEGG" id="vbo:CKY39_10605"/>
<accession>A0A250DGV9</accession>
<dbReference type="AlphaFoldDB" id="A0A250DGV9"/>
<name>A0A250DGV9_9BURK</name>
<proteinExistence type="inferred from homology"/>
<dbReference type="InterPro" id="IPR042100">
    <property type="entry name" value="Bug_dom1"/>
</dbReference>
<protein>
    <recommendedName>
        <fullName evidence="5">Tripartite tricarboxylate transporter substrate binding protein</fullName>
    </recommendedName>
</protein>
<dbReference type="PANTHER" id="PTHR42928:SF5">
    <property type="entry name" value="BLR1237 PROTEIN"/>
    <property type="match status" value="1"/>
</dbReference>